<dbReference type="Pfam" id="PF00752">
    <property type="entry name" value="XPG_N"/>
    <property type="match status" value="1"/>
</dbReference>
<dbReference type="EMBL" id="JACEEZ010017313">
    <property type="protein sequence ID" value="KAG0717648.1"/>
    <property type="molecule type" value="Genomic_DNA"/>
</dbReference>
<dbReference type="OrthoDB" id="25987at2759"/>
<sequence length="453" mass="51717">MGIRGLTTYIHEHLHEVLARHKLQHRRVVIDGNNLAHILYYECTGINAAFGGDYDKYASFVEEFFKGLAACDVSPIVIMDGGQPLDNKKMNTVRDRITNQIQTCLHISPSSQHRMKVFPCMGRDVFVSTLRRMNVCVLQTDFEADLEIAMLAKELGLTVMSNDSDFYMFDVPFIPLRSITYNKVSIGKKKRSNEMFNYISCHLFNREKFCQITGMDPAHFPILATLLGNDYLAFDHFKNFYNHLEAVSKSSRMTTRHNTIKNVLTWLSQQKSNTTEQIINSVVRLCTSKNLKKRMRETMENYTDAHSNLISLVSKHASKHDLDSTIKENCQDKAGTFQDINLTNMTAVETSLFCRNGKQLPDWFVLAYRAHRIHHEAADIVTQGYFISPPQVEDKVSASAYLLVEPIVSTIYTMLWQDSRLRDCAQGCSDNVMLSERSSVSRVLEPLLPESSL</sequence>
<dbReference type="PANTHER" id="PTHR15665">
    <property type="entry name" value="ASTEROID PROTEIN"/>
    <property type="match status" value="1"/>
</dbReference>
<dbReference type="AlphaFoldDB" id="A0A8J5C805"/>
<evidence type="ECO:0000313" key="4">
    <source>
        <dbReference type="Proteomes" id="UP000770661"/>
    </source>
</evidence>
<dbReference type="InterPro" id="IPR026832">
    <property type="entry name" value="Asteroid"/>
</dbReference>
<proteinExistence type="inferred from homology"/>
<dbReference type="InterPro" id="IPR029060">
    <property type="entry name" value="PIN-like_dom_sf"/>
</dbReference>
<name>A0A8J5C805_CHIOP</name>
<protein>
    <submittedName>
        <fullName evidence="3">Protein asteroid</fullName>
    </submittedName>
</protein>
<keyword evidence="4" id="KW-1185">Reference proteome</keyword>
<gene>
    <name evidence="3" type="primary">ast</name>
    <name evidence="3" type="ORF">GWK47_054026</name>
</gene>
<dbReference type="GO" id="GO:0004518">
    <property type="term" value="F:nuclease activity"/>
    <property type="evidence" value="ECO:0007669"/>
    <property type="project" value="InterPro"/>
</dbReference>
<reference evidence="3" key="1">
    <citation type="submission" date="2020-07" db="EMBL/GenBank/DDBJ databases">
        <title>The High-quality genome of the commercially important snow crab, Chionoecetes opilio.</title>
        <authorList>
            <person name="Jeong J.-H."/>
            <person name="Ryu S."/>
        </authorList>
    </citation>
    <scope>NUCLEOTIDE SEQUENCE</scope>
    <source>
        <strain evidence="3">MADBK_172401_WGS</strain>
        <tissue evidence="3">Digestive gland</tissue>
    </source>
</reference>
<evidence type="ECO:0000313" key="3">
    <source>
        <dbReference type="EMBL" id="KAG0717648.1"/>
    </source>
</evidence>
<comment type="caution">
    <text evidence="3">The sequence shown here is derived from an EMBL/GenBank/DDBJ whole genome shotgun (WGS) entry which is preliminary data.</text>
</comment>
<dbReference type="Proteomes" id="UP000770661">
    <property type="component" value="Unassembled WGS sequence"/>
</dbReference>
<feature type="domain" description="XPG N-terminal" evidence="2">
    <location>
        <begin position="1"/>
        <end position="92"/>
    </location>
</feature>
<accession>A0A8J5C805</accession>
<evidence type="ECO:0000256" key="1">
    <source>
        <dbReference type="ARBA" id="ARBA00007398"/>
    </source>
</evidence>
<dbReference type="InterPro" id="IPR006085">
    <property type="entry name" value="XPG_DNA_repair_N"/>
</dbReference>
<dbReference type="SUPFAM" id="SSF88723">
    <property type="entry name" value="PIN domain-like"/>
    <property type="match status" value="1"/>
</dbReference>
<dbReference type="PANTHER" id="PTHR15665:SF1">
    <property type="entry name" value="PROTEIN ASTEROID HOMOLOG 1"/>
    <property type="match status" value="1"/>
</dbReference>
<comment type="similarity">
    <text evidence="1">Belongs to the asteroid family.</text>
</comment>
<evidence type="ECO:0000259" key="2">
    <source>
        <dbReference type="Pfam" id="PF00752"/>
    </source>
</evidence>
<dbReference type="Gene3D" id="3.40.50.1010">
    <property type="entry name" value="5'-nuclease"/>
    <property type="match status" value="1"/>
</dbReference>
<organism evidence="3 4">
    <name type="scientific">Chionoecetes opilio</name>
    <name type="common">Atlantic snow crab</name>
    <name type="synonym">Cancer opilio</name>
    <dbReference type="NCBI Taxonomy" id="41210"/>
    <lineage>
        <taxon>Eukaryota</taxon>
        <taxon>Metazoa</taxon>
        <taxon>Ecdysozoa</taxon>
        <taxon>Arthropoda</taxon>
        <taxon>Crustacea</taxon>
        <taxon>Multicrustacea</taxon>
        <taxon>Malacostraca</taxon>
        <taxon>Eumalacostraca</taxon>
        <taxon>Eucarida</taxon>
        <taxon>Decapoda</taxon>
        <taxon>Pleocyemata</taxon>
        <taxon>Brachyura</taxon>
        <taxon>Eubrachyura</taxon>
        <taxon>Majoidea</taxon>
        <taxon>Majidae</taxon>
        <taxon>Chionoecetes</taxon>
    </lineage>
</organism>